<proteinExistence type="predicted"/>
<dbReference type="AlphaFoldDB" id="A0A1L9TAA0"/>
<feature type="signal peptide" evidence="1">
    <location>
        <begin position="1"/>
        <end position="18"/>
    </location>
</feature>
<feature type="chain" id="PRO_5012205699" description="Ricin B lectin domain-containing protein" evidence="1">
    <location>
        <begin position="19"/>
        <end position="154"/>
    </location>
</feature>
<gene>
    <name evidence="2" type="ORF">ASPSYDRAFT_92421</name>
</gene>
<keyword evidence="1" id="KW-0732">Signal</keyword>
<dbReference type="EMBL" id="KV878591">
    <property type="protein sequence ID" value="OJJ56233.1"/>
    <property type="molecule type" value="Genomic_DNA"/>
</dbReference>
<dbReference type="GeneID" id="63768750"/>
<evidence type="ECO:0000256" key="1">
    <source>
        <dbReference type="SAM" id="SignalP"/>
    </source>
</evidence>
<dbReference type="Proteomes" id="UP000184356">
    <property type="component" value="Unassembled WGS sequence"/>
</dbReference>
<keyword evidence="3" id="KW-1185">Reference proteome</keyword>
<protein>
    <recommendedName>
        <fullName evidence="4">Ricin B lectin domain-containing protein</fullName>
    </recommendedName>
</protein>
<evidence type="ECO:0008006" key="4">
    <source>
        <dbReference type="Google" id="ProtNLM"/>
    </source>
</evidence>
<name>A0A1L9TAA0_9EURO</name>
<dbReference type="Gene3D" id="2.80.10.50">
    <property type="match status" value="1"/>
</dbReference>
<reference evidence="3" key="1">
    <citation type="journal article" date="2017" name="Genome Biol.">
        <title>Comparative genomics reveals high biological diversity and specific adaptations in the industrially and medically important fungal genus Aspergillus.</title>
        <authorList>
            <person name="de Vries R.P."/>
            <person name="Riley R."/>
            <person name="Wiebenga A."/>
            <person name="Aguilar-Osorio G."/>
            <person name="Amillis S."/>
            <person name="Uchima C.A."/>
            <person name="Anderluh G."/>
            <person name="Asadollahi M."/>
            <person name="Askin M."/>
            <person name="Barry K."/>
            <person name="Battaglia E."/>
            <person name="Bayram O."/>
            <person name="Benocci T."/>
            <person name="Braus-Stromeyer S.A."/>
            <person name="Caldana C."/>
            <person name="Canovas D."/>
            <person name="Cerqueira G.C."/>
            <person name="Chen F."/>
            <person name="Chen W."/>
            <person name="Choi C."/>
            <person name="Clum A."/>
            <person name="Dos Santos R.A."/>
            <person name="Damasio A.R."/>
            <person name="Diallinas G."/>
            <person name="Emri T."/>
            <person name="Fekete E."/>
            <person name="Flipphi M."/>
            <person name="Freyberg S."/>
            <person name="Gallo A."/>
            <person name="Gournas C."/>
            <person name="Habgood R."/>
            <person name="Hainaut M."/>
            <person name="Harispe M.L."/>
            <person name="Henrissat B."/>
            <person name="Hilden K.S."/>
            <person name="Hope R."/>
            <person name="Hossain A."/>
            <person name="Karabika E."/>
            <person name="Karaffa L."/>
            <person name="Karanyi Z."/>
            <person name="Krasevec N."/>
            <person name="Kuo A."/>
            <person name="Kusch H."/>
            <person name="LaButti K."/>
            <person name="Lagendijk E.L."/>
            <person name="Lapidus A."/>
            <person name="Levasseur A."/>
            <person name="Lindquist E."/>
            <person name="Lipzen A."/>
            <person name="Logrieco A.F."/>
            <person name="MacCabe A."/>
            <person name="Maekelae M.R."/>
            <person name="Malavazi I."/>
            <person name="Melin P."/>
            <person name="Meyer V."/>
            <person name="Mielnichuk N."/>
            <person name="Miskei M."/>
            <person name="Molnar A.P."/>
            <person name="Mule G."/>
            <person name="Ngan C.Y."/>
            <person name="Orejas M."/>
            <person name="Orosz E."/>
            <person name="Ouedraogo J.P."/>
            <person name="Overkamp K.M."/>
            <person name="Park H.-S."/>
            <person name="Perrone G."/>
            <person name="Piumi F."/>
            <person name="Punt P.J."/>
            <person name="Ram A.F."/>
            <person name="Ramon A."/>
            <person name="Rauscher S."/>
            <person name="Record E."/>
            <person name="Riano-Pachon D.M."/>
            <person name="Robert V."/>
            <person name="Roehrig J."/>
            <person name="Ruller R."/>
            <person name="Salamov A."/>
            <person name="Salih N.S."/>
            <person name="Samson R.A."/>
            <person name="Sandor E."/>
            <person name="Sanguinetti M."/>
            <person name="Schuetze T."/>
            <person name="Sepcic K."/>
            <person name="Shelest E."/>
            <person name="Sherlock G."/>
            <person name="Sophianopoulou V."/>
            <person name="Squina F.M."/>
            <person name="Sun H."/>
            <person name="Susca A."/>
            <person name="Todd R.B."/>
            <person name="Tsang A."/>
            <person name="Unkles S.E."/>
            <person name="van de Wiele N."/>
            <person name="van Rossen-Uffink D."/>
            <person name="Oliveira J.V."/>
            <person name="Vesth T.C."/>
            <person name="Visser J."/>
            <person name="Yu J.-H."/>
            <person name="Zhou M."/>
            <person name="Andersen M.R."/>
            <person name="Archer D.B."/>
            <person name="Baker S.E."/>
            <person name="Benoit I."/>
            <person name="Brakhage A.A."/>
            <person name="Braus G.H."/>
            <person name="Fischer R."/>
            <person name="Frisvad J.C."/>
            <person name="Goldman G.H."/>
            <person name="Houbraken J."/>
            <person name="Oakley B."/>
            <person name="Pocsi I."/>
            <person name="Scazzocchio C."/>
            <person name="Seiboth B."/>
            <person name="vanKuyk P.A."/>
            <person name="Wortman J."/>
            <person name="Dyer P.S."/>
            <person name="Grigoriev I.V."/>
        </authorList>
    </citation>
    <scope>NUCLEOTIDE SEQUENCE [LARGE SCALE GENOMIC DNA]</scope>
    <source>
        <strain evidence="3">CBS 593.65</strain>
    </source>
</reference>
<dbReference type="RefSeq" id="XP_040700039.1">
    <property type="nucleotide sequence ID" value="XM_040852677.1"/>
</dbReference>
<dbReference type="OrthoDB" id="4480825at2759"/>
<evidence type="ECO:0000313" key="3">
    <source>
        <dbReference type="Proteomes" id="UP000184356"/>
    </source>
</evidence>
<sequence length="154" mass="16847">MRFSLSFVFIALGGRALAQSATGNYIIEESDDALTANENNLPTFSPKDGGRDQIWGFNTAGPYTVVIQNQDSGDYLNCDESGSPCTTSADPQVFEPIRRGQNLYQIADESGDLFLAESPDKTIHLVLDVQPDEKTVFTLNPSTEFDQNPIILPP</sequence>
<dbReference type="VEuPathDB" id="FungiDB:ASPSYDRAFT_92421"/>
<dbReference type="InterPro" id="IPR035992">
    <property type="entry name" value="Ricin_B-like_lectins"/>
</dbReference>
<accession>A0A1L9TAA0</accession>
<dbReference type="SUPFAM" id="SSF50370">
    <property type="entry name" value="Ricin B-like lectins"/>
    <property type="match status" value="1"/>
</dbReference>
<evidence type="ECO:0000313" key="2">
    <source>
        <dbReference type="EMBL" id="OJJ56233.1"/>
    </source>
</evidence>
<organism evidence="2 3">
    <name type="scientific">Aspergillus sydowii CBS 593.65</name>
    <dbReference type="NCBI Taxonomy" id="1036612"/>
    <lineage>
        <taxon>Eukaryota</taxon>
        <taxon>Fungi</taxon>
        <taxon>Dikarya</taxon>
        <taxon>Ascomycota</taxon>
        <taxon>Pezizomycotina</taxon>
        <taxon>Eurotiomycetes</taxon>
        <taxon>Eurotiomycetidae</taxon>
        <taxon>Eurotiales</taxon>
        <taxon>Aspergillaceae</taxon>
        <taxon>Aspergillus</taxon>
        <taxon>Aspergillus subgen. Nidulantes</taxon>
    </lineage>
</organism>